<feature type="compositionally biased region" description="Low complexity" evidence="3">
    <location>
        <begin position="120"/>
        <end position="136"/>
    </location>
</feature>
<feature type="domain" description="K Homology" evidence="4">
    <location>
        <begin position="1282"/>
        <end position="1348"/>
    </location>
</feature>
<feature type="domain" description="K Homology" evidence="4">
    <location>
        <begin position="349"/>
        <end position="410"/>
    </location>
</feature>
<dbReference type="InterPro" id="IPR004087">
    <property type="entry name" value="KH_dom"/>
</dbReference>
<protein>
    <submittedName>
        <fullName evidence="5">RHTO0S06e03202g1_1</fullName>
    </submittedName>
</protein>
<feature type="region of interest" description="Disordered" evidence="3">
    <location>
        <begin position="260"/>
        <end position="290"/>
    </location>
</feature>
<accession>A0A061B3K4</accession>
<proteinExistence type="predicted"/>
<feature type="compositionally biased region" description="Pro residues" evidence="3">
    <location>
        <begin position="44"/>
        <end position="58"/>
    </location>
</feature>
<dbReference type="PROSITE" id="PS50084">
    <property type="entry name" value="KH_TYPE_1"/>
    <property type="match status" value="9"/>
</dbReference>
<sequence>MQPLSAAQRIQQAHEAAQHTPASDSTHVLTEDPFPPFGFVAHDPFPPANLAPPVPAPDAPQKTAKSSQVDVSDESAFPSLGAPVANGKSKAPSSLWGSGAAALRAKQAPAAAADGTRDLSPAPSASTRSSTPAAAAGVSSTTLQIPTASISISPPASYAHKGPRGFSNERREVPTTLGEVIKEVQRRIEGVAIDASSSRNLTTFIVKAKGAKAEEKVDKARNELLAWLEKKVTEEVQVPKSLRAVIIGAKGRTLKTITDSTGASVQIPRDDELDSAPTDSTPADSNDGPLISISLSGPQSAVDSARAQILAIVRERTSKTSTRLPDIPSEFWALLGARVESVLERAGVSKDEVRVDVPRRWVGRRGVDVINESGEEAVADEKKEKERAIVVSGDKEAVKKAVAELEAELAELRATVRPVTFPLPKRQHRFLVGSAIADQILHQTGCAVEVPSAESPSEVVVVRGPARETVKAMQLVMDVASATPVETLDLFTAHRGAHDPRTYAAQLARFLIVKSRLRPIALASGTQIYLPRLEAIPASQNAWLEIVGSSGESGTGVAGVAQARQAVISEVRKLPPGVFDVVRVEPLVHRHLIGKKGAKVRQFEKDHSVEVVFPPSEQGRDDVLLVYTGEHYAGPEAKQALEQVKQAIEALAGEFADLTSTSIEIPAALHGAVIGQGGTTLNAVIGEDKLVHVQFGAAGAKEDEVTIRGPKDEVERVKKELQRIAEDAKNEEIVNSHVIEFEIPSEHVRHIVGKAGSGVNKLREELGVRVDFGDQAGAAKKGSTSKVTVKGRKENAEEARKRIKSLVTRMADEVTLTIPLPASLDRGSLIGKQGMYLKRLQEKYDCVINFPKDGRRGDSTDSAPSTPSSSEITIRGPSKGAKAAQGELVALIEYEKEHGNTVSFEVPVKALPRILGRGGSQVNQIKDETGVASLDIDQEDKEATSATITLRGTKSSIKKAREAIDKIAKEVQDELRIEIDIPREYHTTLIGSGGSSIRDLIARCGGPTDARASGNTVRFPRQGDAKDTVVITAPTSVANKIKAALESEVASLASRVVWGVVVPSANHATVIGRGAQALQELQRKHGVKVVMPGWKDYAEAGEPENQDELADANERDIVKVVGPKEAALAAATDLQAVKGRGAGAAPGSSTPSGHSVEVLVPKKLHAQVAQGGRFFRSLPSGTRVSHRGVKPPSSTLKAKKPPVPASNGTAPAARIDDDADASNGVEEEAGIDFQLVSLHDEGDANGADADETIPWVVESRSAEDAEQVAEDIRKNLARAQQASHVGWVTVPRGLMPRIVGRGGAGLDRLRATGVEVDVVGKRDANQLTLTGSPSAIDSAYDIIRELNAPRPPRGRRNQEYDDY</sequence>
<dbReference type="CDD" id="cd00105">
    <property type="entry name" value="KH-I"/>
    <property type="match status" value="1"/>
</dbReference>
<feature type="domain" description="K Homology" evidence="4">
    <location>
        <begin position="1054"/>
        <end position="1139"/>
    </location>
</feature>
<keyword evidence="2" id="KW-0694">RNA-binding</keyword>
<dbReference type="Gene3D" id="3.30.1370.10">
    <property type="entry name" value="K Homology domain, type 1"/>
    <property type="match status" value="10"/>
</dbReference>
<evidence type="ECO:0000256" key="3">
    <source>
        <dbReference type="SAM" id="MobiDB-lite"/>
    </source>
</evidence>
<feature type="domain" description="K Homology" evidence="4">
    <location>
        <begin position="230"/>
        <end position="314"/>
    </location>
</feature>
<feature type="region of interest" description="Disordered" evidence="3">
    <location>
        <begin position="1175"/>
        <end position="1222"/>
    </location>
</feature>
<dbReference type="EMBL" id="LK052941">
    <property type="protein sequence ID" value="CDR41582.1"/>
    <property type="molecule type" value="Genomic_DNA"/>
</dbReference>
<evidence type="ECO:0000259" key="4">
    <source>
        <dbReference type="SMART" id="SM00322"/>
    </source>
</evidence>
<feature type="region of interest" description="Disordered" evidence="3">
    <location>
        <begin position="107"/>
        <end position="140"/>
    </location>
</feature>
<dbReference type="GO" id="GO:0003723">
    <property type="term" value="F:RNA binding"/>
    <property type="evidence" value="ECO:0007669"/>
    <property type="project" value="UniProtKB-UniRule"/>
</dbReference>
<dbReference type="OrthoDB" id="10027144at2759"/>
<evidence type="ECO:0000256" key="2">
    <source>
        <dbReference type="PROSITE-ProRule" id="PRU00117"/>
    </source>
</evidence>
<gene>
    <name evidence="5" type="ORF">RHTO0S_06e03202g</name>
</gene>
<dbReference type="CDD" id="cd22450">
    <property type="entry name" value="KH-I_ScSCP160_rpt5"/>
    <property type="match status" value="1"/>
</dbReference>
<feature type="region of interest" description="Disordered" evidence="3">
    <location>
        <begin position="851"/>
        <end position="880"/>
    </location>
</feature>
<reference evidence="5" key="1">
    <citation type="journal article" date="2014" name="Genome Announc.">
        <title>Draft genome sequence of Rhodosporidium toruloides CECT1137, an oleaginous yeast of biotechnological interest.</title>
        <authorList>
            <person name="Morin N."/>
            <person name="Calcas X."/>
            <person name="Devillers H."/>
            <person name="Durrens P."/>
            <person name="Sherman D.J."/>
            <person name="Nicaud J.-M."/>
            <person name="Neuveglise C."/>
        </authorList>
    </citation>
    <scope>NUCLEOTIDE SEQUENCE</scope>
    <source>
        <strain evidence="5">CECT1137</strain>
    </source>
</reference>
<dbReference type="InterPro" id="IPR004088">
    <property type="entry name" value="KH_dom_type_1"/>
</dbReference>
<evidence type="ECO:0000313" key="5">
    <source>
        <dbReference type="EMBL" id="CDR41582.1"/>
    </source>
</evidence>
<name>A0A061B3K4_RHOTO</name>
<dbReference type="Pfam" id="PF00013">
    <property type="entry name" value="KH_1"/>
    <property type="match status" value="8"/>
</dbReference>
<feature type="compositionally biased region" description="Low complexity" evidence="3">
    <location>
        <begin position="860"/>
        <end position="870"/>
    </location>
</feature>
<feature type="domain" description="K Homology" evidence="4">
    <location>
        <begin position="735"/>
        <end position="808"/>
    </location>
</feature>
<dbReference type="InterPro" id="IPR036612">
    <property type="entry name" value="KH_dom_type_1_sf"/>
</dbReference>
<feature type="domain" description="K Homology" evidence="4">
    <location>
        <begin position="657"/>
        <end position="726"/>
    </location>
</feature>
<keyword evidence="1" id="KW-0677">Repeat</keyword>
<feature type="domain" description="K Homology" evidence="4">
    <location>
        <begin position="973"/>
        <end position="1050"/>
    </location>
</feature>
<feature type="domain" description="K Homology" evidence="4">
    <location>
        <begin position="898"/>
        <end position="969"/>
    </location>
</feature>
<organism evidence="5">
    <name type="scientific">Rhodotorula toruloides</name>
    <name type="common">Yeast</name>
    <name type="synonym">Rhodosporidium toruloides</name>
    <dbReference type="NCBI Taxonomy" id="5286"/>
    <lineage>
        <taxon>Eukaryota</taxon>
        <taxon>Fungi</taxon>
        <taxon>Dikarya</taxon>
        <taxon>Basidiomycota</taxon>
        <taxon>Pucciniomycotina</taxon>
        <taxon>Microbotryomycetes</taxon>
        <taxon>Sporidiobolales</taxon>
        <taxon>Sporidiobolaceae</taxon>
        <taxon>Rhodotorula</taxon>
    </lineage>
</organism>
<feature type="domain" description="K Homology" evidence="4">
    <location>
        <begin position="812"/>
        <end position="893"/>
    </location>
</feature>
<evidence type="ECO:0000256" key="1">
    <source>
        <dbReference type="ARBA" id="ARBA00022737"/>
    </source>
</evidence>
<dbReference type="PANTHER" id="PTHR10288">
    <property type="entry name" value="KH DOMAIN CONTAINING RNA BINDING PROTEIN"/>
    <property type="match status" value="1"/>
</dbReference>
<dbReference type="SMART" id="SM00322">
    <property type="entry name" value="KH"/>
    <property type="match status" value="11"/>
</dbReference>
<feature type="region of interest" description="Disordered" evidence="3">
    <location>
        <begin position="1"/>
        <end position="95"/>
    </location>
</feature>
<feature type="domain" description="K Homology" evidence="4">
    <location>
        <begin position="415"/>
        <end position="481"/>
    </location>
</feature>
<dbReference type="SUPFAM" id="SSF54791">
    <property type="entry name" value="Eukaryotic type KH-domain (KH-domain type I)"/>
    <property type="match status" value="9"/>
</dbReference>
<dbReference type="CDD" id="cd22408">
    <property type="entry name" value="KH-I_Vigilin_rpt4"/>
    <property type="match status" value="1"/>
</dbReference>
<feature type="domain" description="K Homology" evidence="4">
    <location>
        <begin position="576"/>
        <end position="653"/>
    </location>
</feature>
<feature type="region of interest" description="Disordered" evidence="3">
    <location>
        <begin position="152"/>
        <end position="171"/>
    </location>
</feature>